<dbReference type="InterPro" id="IPR036397">
    <property type="entry name" value="RNaseH_sf"/>
</dbReference>
<comment type="subcellular location">
    <subcellularLocation>
        <location evidence="4 14">Cytoplasm</location>
    </subcellularLocation>
</comment>
<evidence type="ECO:0000313" key="19">
    <source>
        <dbReference type="Proteomes" id="UP000179251"/>
    </source>
</evidence>
<dbReference type="GO" id="GO:0004523">
    <property type="term" value="F:RNA-DNA hybrid ribonuclease activity"/>
    <property type="evidence" value="ECO:0007669"/>
    <property type="project" value="UniProtKB-UniRule"/>
</dbReference>
<dbReference type="HAMAP" id="MF_00052_B">
    <property type="entry name" value="RNase_HII_B"/>
    <property type="match status" value="1"/>
</dbReference>
<dbReference type="GO" id="GO:0003723">
    <property type="term" value="F:RNA binding"/>
    <property type="evidence" value="ECO:0007669"/>
    <property type="project" value="UniProtKB-UniRule"/>
</dbReference>
<dbReference type="InterPro" id="IPR012337">
    <property type="entry name" value="RNaseH-like_sf"/>
</dbReference>
<dbReference type="GO" id="GO:0006298">
    <property type="term" value="P:mismatch repair"/>
    <property type="evidence" value="ECO:0007669"/>
    <property type="project" value="TreeGrafter"/>
</dbReference>
<dbReference type="AlphaFoldDB" id="A0A1F5VF18"/>
<organism evidence="18 19">
    <name type="scientific">Candidatus Giovannonibacteria bacterium RIFCSPHIGHO2_01_FULL_45_23</name>
    <dbReference type="NCBI Taxonomy" id="1798325"/>
    <lineage>
        <taxon>Bacteria</taxon>
        <taxon>Candidatus Giovannoniibacteriota</taxon>
    </lineage>
</organism>
<feature type="domain" description="RNase H type-2" evidence="17">
    <location>
        <begin position="4"/>
        <end position="198"/>
    </location>
</feature>
<dbReference type="GO" id="GO:0030145">
    <property type="term" value="F:manganese ion binding"/>
    <property type="evidence" value="ECO:0007669"/>
    <property type="project" value="UniProtKB-UniRule"/>
</dbReference>
<evidence type="ECO:0000256" key="3">
    <source>
        <dbReference type="ARBA" id="ARBA00004065"/>
    </source>
</evidence>
<comment type="cofactor">
    <cofactor evidence="14 15">
        <name>Mn(2+)</name>
        <dbReference type="ChEBI" id="CHEBI:29035"/>
    </cofactor>
    <cofactor evidence="14 15">
        <name>Mg(2+)</name>
        <dbReference type="ChEBI" id="CHEBI:18420"/>
    </cofactor>
    <text evidence="14 15">Manganese or magnesium. Binds 1 divalent metal ion per monomer in the absence of substrate. May bind a second metal ion after substrate binding.</text>
</comment>
<keyword evidence="11 14" id="KW-0255">Endonuclease</keyword>
<dbReference type="SUPFAM" id="SSF53098">
    <property type="entry name" value="Ribonuclease H-like"/>
    <property type="match status" value="1"/>
</dbReference>
<accession>A0A1F5VF18</accession>
<dbReference type="InterPro" id="IPR022898">
    <property type="entry name" value="RNase_HII"/>
</dbReference>
<comment type="cofactor">
    <cofactor evidence="2">
        <name>Mg(2+)</name>
        <dbReference type="ChEBI" id="CHEBI:18420"/>
    </cofactor>
</comment>
<feature type="binding site" evidence="14 15">
    <location>
        <position position="113"/>
    </location>
    <ligand>
        <name>a divalent metal cation</name>
        <dbReference type="ChEBI" id="CHEBI:60240"/>
    </ligand>
</feature>
<keyword evidence="12 14" id="KW-0378">Hydrolase</keyword>
<dbReference type="PANTHER" id="PTHR10954">
    <property type="entry name" value="RIBONUCLEASE H2 SUBUNIT A"/>
    <property type="match status" value="1"/>
</dbReference>
<protein>
    <recommendedName>
        <fullName evidence="7 14">Ribonuclease HII</fullName>
        <shortName evidence="14">RNase HII</shortName>
        <ecNumber evidence="6 14">3.1.26.4</ecNumber>
    </recommendedName>
</protein>
<evidence type="ECO:0000256" key="7">
    <source>
        <dbReference type="ARBA" id="ARBA00019179"/>
    </source>
</evidence>
<dbReference type="InterPro" id="IPR001352">
    <property type="entry name" value="RNase_HII/HIII"/>
</dbReference>
<comment type="similarity">
    <text evidence="5 14 16">Belongs to the RNase HII family.</text>
</comment>
<evidence type="ECO:0000256" key="6">
    <source>
        <dbReference type="ARBA" id="ARBA00012180"/>
    </source>
</evidence>
<name>A0A1F5VF18_9BACT</name>
<evidence type="ECO:0000313" key="18">
    <source>
        <dbReference type="EMBL" id="OGF62047.1"/>
    </source>
</evidence>
<keyword evidence="10 14" id="KW-0479">Metal-binding</keyword>
<comment type="function">
    <text evidence="3 14 16">Endonuclease that specifically degrades the RNA of RNA-DNA hybrids.</text>
</comment>
<comment type="catalytic activity">
    <reaction evidence="1 14 15 16">
        <text>Endonucleolytic cleavage to 5'-phosphomonoester.</text>
        <dbReference type="EC" id="3.1.26.4"/>
    </reaction>
</comment>
<dbReference type="CDD" id="cd07182">
    <property type="entry name" value="RNase_HII_bacteria_HII_like"/>
    <property type="match status" value="1"/>
</dbReference>
<dbReference type="EMBL" id="MFHD01000023">
    <property type="protein sequence ID" value="OGF62047.1"/>
    <property type="molecule type" value="Genomic_DNA"/>
</dbReference>
<dbReference type="InterPro" id="IPR024567">
    <property type="entry name" value="RNase_HII/HIII_dom"/>
</dbReference>
<feature type="binding site" evidence="14 15">
    <location>
        <position position="11"/>
    </location>
    <ligand>
        <name>a divalent metal cation</name>
        <dbReference type="ChEBI" id="CHEBI:60240"/>
    </ligand>
</feature>
<evidence type="ECO:0000256" key="14">
    <source>
        <dbReference type="HAMAP-Rule" id="MF_00052"/>
    </source>
</evidence>
<gene>
    <name evidence="14" type="primary">rnhB</name>
    <name evidence="18" type="ORF">A2834_01835</name>
</gene>
<keyword evidence="8 14" id="KW-0963">Cytoplasm</keyword>
<evidence type="ECO:0000256" key="5">
    <source>
        <dbReference type="ARBA" id="ARBA00007383"/>
    </source>
</evidence>
<reference evidence="18 19" key="1">
    <citation type="journal article" date="2016" name="Nat. Commun.">
        <title>Thousands of microbial genomes shed light on interconnected biogeochemical processes in an aquifer system.</title>
        <authorList>
            <person name="Anantharaman K."/>
            <person name="Brown C.T."/>
            <person name="Hug L.A."/>
            <person name="Sharon I."/>
            <person name="Castelle C.J."/>
            <person name="Probst A.J."/>
            <person name="Thomas B.C."/>
            <person name="Singh A."/>
            <person name="Wilkins M.J."/>
            <person name="Karaoz U."/>
            <person name="Brodie E.L."/>
            <person name="Williams K.H."/>
            <person name="Hubbard S.S."/>
            <person name="Banfield J.F."/>
        </authorList>
    </citation>
    <scope>NUCLEOTIDE SEQUENCE [LARGE SCALE GENOMIC DNA]</scope>
</reference>
<dbReference type="GO" id="GO:0005737">
    <property type="term" value="C:cytoplasm"/>
    <property type="evidence" value="ECO:0007669"/>
    <property type="project" value="UniProtKB-SubCell"/>
</dbReference>
<evidence type="ECO:0000256" key="10">
    <source>
        <dbReference type="ARBA" id="ARBA00022723"/>
    </source>
</evidence>
<dbReference type="Proteomes" id="UP000179251">
    <property type="component" value="Unassembled WGS sequence"/>
</dbReference>
<evidence type="ECO:0000256" key="16">
    <source>
        <dbReference type="RuleBase" id="RU003515"/>
    </source>
</evidence>
<keyword evidence="13 14" id="KW-0464">Manganese</keyword>
<dbReference type="STRING" id="1798325.A2834_01835"/>
<evidence type="ECO:0000256" key="13">
    <source>
        <dbReference type="ARBA" id="ARBA00023211"/>
    </source>
</evidence>
<evidence type="ECO:0000256" key="12">
    <source>
        <dbReference type="ARBA" id="ARBA00022801"/>
    </source>
</evidence>
<evidence type="ECO:0000256" key="8">
    <source>
        <dbReference type="ARBA" id="ARBA00022490"/>
    </source>
</evidence>
<evidence type="ECO:0000259" key="17">
    <source>
        <dbReference type="PROSITE" id="PS51975"/>
    </source>
</evidence>
<dbReference type="NCBIfam" id="NF000595">
    <property type="entry name" value="PRK00015.1-3"/>
    <property type="match status" value="1"/>
</dbReference>
<comment type="caution">
    <text evidence="18">The sequence shown here is derived from an EMBL/GenBank/DDBJ whole genome shotgun (WGS) entry which is preliminary data.</text>
</comment>
<dbReference type="PANTHER" id="PTHR10954:SF18">
    <property type="entry name" value="RIBONUCLEASE HII"/>
    <property type="match status" value="1"/>
</dbReference>
<dbReference type="Pfam" id="PF01351">
    <property type="entry name" value="RNase_HII"/>
    <property type="match status" value="1"/>
</dbReference>
<dbReference type="Gene3D" id="3.30.420.10">
    <property type="entry name" value="Ribonuclease H-like superfamily/Ribonuclease H"/>
    <property type="match status" value="1"/>
</dbReference>
<evidence type="ECO:0000256" key="11">
    <source>
        <dbReference type="ARBA" id="ARBA00022759"/>
    </source>
</evidence>
<sequence>MKRNYIIGIDEVGRGCLAGPLTVGAILKKGRVDLRGIKDSKKLSVKQRGEWLEKIKSWNLKHEALSVATASIGAQIIDKIGISAAARLAVGRCLKKLKLSSKFHVSRFKILLDGSLYAPRTYLNQKTIIKGDEKIPLIAAASIVAKVHRDNKMARLHKSFPHYGFAIHKGYGTKFHSAAIKKHGLSKIHRRSFCSKVM</sequence>
<evidence type="ECO:0000256" key="4">
    <source>
        <dbReference type="ARBA" id="ARBA00004496"/>
    </source>
</evidence>
<evidence type="ECO:0000256" key="1">
    <source>
        <dbReference type="ARBA" id="ARBA00000077"/>
    </source>
</evidence>
<dbReference type="PROSITE" id="PS51975">
    <property type="entry name" value="RNASE_H_2"/>
    <property type="match status" value="1"/>
</dbReference>
<dbReference type="GO" id="GO:0032299">
    <property type="term" value="C:ribonuclease H2 complex"/>
    <property type="evidence" value="ECO:0007669"/>
    <property type="project" value="TreeGrafter"/>
</dbReference>
<evidence type="ECO:0000256" key="15">
    <source>
        <dbReference type="PROSITE-ProRule" id="PRU01319"/>
    </source>
</evidence>
<dbReference type="EC" id="3.1.26.4" evidence="6 14"/>
<evidence type="ECO:0000256" key="2">
    <source>
        <dbReference type="ARBA" id="ARBA00001946"/>
    </source>
</evidence>
<keyword evidence="9 14" id="KW-0540">Nuclease</keyword>
<dbReference type="GO" id="GO:0043137">
    <property type="term" value="P:DNA replication, removal of RNA primer"/>
    <property type="evidence" value="ECO:0007669"/>
    <property type="project" value="TreeGrafter"/>
</dbReference>
<evidence type="ECO:0000256" key="9">
    <source>
        <dbReference type="ARBA" id="ARBA00022722"/>
    </source>
</evidence>
<proteinExistence type="inferred from homology"/>
<feature type="binding site" evidence="14 15">
    <location>
        <position position="10"/>
    </location>
    <ligand>
        <name>a divalent metal cation</name>
        <dbReference type="ChEBI" id="CHEBI:60240"/>
    </ligand>
</feature>